<reference evidence="3 4" key="1">
    <citation type="submission" date="2019-08" db="EMBL/GenBank/DDBJ databases">
        <title>Deep-cultivation of Planctomycetes and their phenomic and genomic characterization uncovers novel biology.</title>
        <authorList>
            <person name="Wiegand S."/>
            <person name="Jogler M."/>
            <person name="Boedeker C."/>
            <person name="Pinto D."/>
            <person name="Vollmers J."/>
            <person name="Rivas-Marin E."/>
            <person name="Kohn T."/>
            <person name="Peeters S.H."/>
            <person name="Heuer A."/>
            <person name="Rast P."/>
            <person name="Oberbeckmann S."/>
            <person name="Bunk B."/>
            <person name="Jeske O."/>
            <person name="Meyerdierks A."/>
            <person name="Storesund J.E."/>
            <person name="Kallscheuer N."/>
            <person name="Luecker S."/>
            <person name="Lage O.M."/>
            <person name="Pohl T."/>
            <person name="Merkel B.J."/>
            <person name="Hornburger P."/>
            <person name="Mueller R.-W."/>
            <person name="Bruemmer F."/>
            <person name="Labrenz M."/>
            <person name="Spormann A.M."/>
            <person name="Op den Camp H."/>
            <person name="Overmann J."/>
            <person name="Amann R."/>
            <person name="Jetten M.S.M."/>
            <person name="Mascher T."/>
            <person name="Medema M.H."/>
            <person name="Devos D.P."/>
            <person name="Kaster A.-K."/>
            <person name="Ovreas L."/>
            <person name="Rohde M."/>
            <person name="Galperin M.Y."/>
            <person name="Jogler C."/>
        </authorList>
    </citation>
    <scope>NUCLEOTIDE SEQUENCE [LARGE SCALE GENOMIC DNA]</scope>
    <source>
        <strain evidence="3 4">DSM 8797</strain>
    </source>
</reference>
<feature type="transmembrane region" description="Helical" evidence="1">
    <location>
        <begin position="990"/>
        <end position="1012"/>
    </location>
</feature>
<evidence type="ECO:0000313" key="4">
    <source>
        <dbReference type="Proteomes" id="UP000322887"/>
    </source>
</evidence>
<feature type="transmembrane region" description="Helical" evidence="1">
    <location>
        <begin position="915"/>
        <end position="935"/>
    </location>
</feature>
<feature type="domain" description="SSD" evidence="2">
    <location>
        <begin position="359"/>
        <end position="488"/>
    </location>
</feature>
<dbReference type="InterPro" id="IPR001036">
    <property type="entry name" value="Acrflvin-R"/>
</dbReference>
<dbReference type="PRINTS" id="PR00702">
    <property type="entry name" value="ACRIFLAVINRP"/>
</dbReference>
<dbReference type="PROSITE" id="PS50156">
    <property type="entry name" value="SSD"/>
    <property type="match status" value="1"/>
</dbReference>
<proteinExistence type="predicted"/>
<dbReference type="RefSeq" id="WP_149302551.1">
    <property type="nucleotide sequence ID" value="NZ_CP042910.1"/>
</dbReference>
<feature type="transmembrane region" description="Helical" evidence="1">
    <location>
        <begin position="359"/>
        <end position="380"/>
    </location>
</feature>
<feature type="transmembrane region" description="Helical" evidence="1">
    <location>
        <begin position="524"/>
        <end position="543"/>
    </location>
</feature>
<dbReference type="Gene3D" id="1.20.1640.10">
    <property type="entry name" value="Multidrug efflux transporter AcrB transmembrane domain"/>
    <property type="match status" value="2"/>
</dbReference>
<dbReference type="Proteomes" id="UP000322887">
    <property type="component" value="Chromosome"/>
</dbReference>
<feature type="transmembrane region" description="Helical" evidence="1">
    <location>
        <begin position="1018"/>
        <end position="1044"/>
    </location>
</feature>
<dbReference type="EMBL" id="CP042910">
    <property type="protein sequence ID" value="QEG15957.1"/>
    <property type="molecule type" value="Genomic_DNA"/>
</dbReference>
<evidence type="ECO:0000313" key="3">
    <source>
        <dbReference type="EMBL" id="QEG15957.1"/>
    </source>
</evidence>
<feature type="transmembrane region" description="Helical" evidence="1">
    <location>
        <begin position="889"/>
        <end position="908"/>
    </location>
</feature>
<dbReference type="GeneID" id="98646432"/>
<sequence length="1081" mass="118400">MYGLAEICVKRPVFALMLIMALVVAGLVAFPELGVDRFPNMDMPSIYVRTNYPGAASQEVESEVSAVIEDAVATVAGIDELRSISRDGRSFVIITFNLNRNVDAATQDVRDAVSGVMNLLPPNIDPPIVQKRDLESSPIMTLAVSGPRTSRELFLFADRYVKNVIESSPGVGEVQIAGAADRAVKVDIDADRLAAYQMSILQVRDALVRQNTEVPGGRLDQGFRERSLRTMGRVADSDQFPNLVVDTVNGTPVRLADLGTVIDDTKEVRTIARLNQKPAVVLEIQKQSGENTVAVVEGIKKMLPRSQELLPDDVKVSIVQDQSRYIVTALHELEQHLISGSILACITVLIFMRSWRSTIIASVAIPASIISTFAFMKLFGFTLNNVTMLALVLMVGVVIDDAIVVLENVFHCIEEKGMSPREAAIIGTKEIGLAVLATTISLVIVFLPVSFLSSVTGRLLFQFGVTATVAILVSMLVSFTLTPMMCSKLLRPEEPNPDGPGSRSGFYHIIESSYLWILKLSLRFRWLVLLISVGVILSNYPLYQLVKQDYIPLNVDESEFEIRLEARQGATLQSMNQVIDRAEEELINTDGVETLLLTVGSGGFGDVNRASIFVRLTDSEQRTFSFGRFFGGLLQGDFNAAFRGNFTQREKMAEVRKKLKTIPDMRISVRNLTSLRQGAPVDIDFSITGPDIDGLLDFSNKLREKVKTIPGIVDVYSTLQIDNPELLARIDRERAAALGIDVQEIADTLRVAVGGDDRVSRYRDRTVDDAYDVELRLVGLDRGDVQSISQLYVRTSPQAISGLSSATSGNGLARIDNVVDFEFNTAASRIDRLNRQRMISVRANMASGYALGDGIAAMNAAAEEIGIPDGYNTMVLGGGRELERTLGDFGWTMVLSFIFMYIVLAAQFENLVHPLVILLSLPLAVPFGLLSLHWGGETLNLYSALGILVLFGVVKKAAILQIDHTNALQLQGFPRYQAILQANRDRLRPILMTTLSFVAGLIPLLIATGPGAEERRSIAVLAVGGQTLSLLLTLLAIPVLYTFFDDLSSFFTGPKTVDGEQAVLDPAKKEAHAMQKENLVR</sequence>
<dbReference type="InterPro" id="IPR027463">
    <property type="entry name" value="AcrB_DN_DC_subdom"/>
</dbReference>
<protein>
    <submittedName>
        <fullName evidence="3">Multidrug resistance protein MdtC</fullName>
    </submittedName>
</protein>
<feature type="transmembrane region" description="Helical" evidence="1">
    <location>
        <begin position="386"/>
        <end position="410"/>
    </location>
</feature>
<dbReference type="SUPFAM" id="SSF82866">
    <property type="entry name" value="Multidrug efflux transporter AcrB transmembrane domain"/>
    <property type="match status" value="2"/>
</dbReference>
<feature type="transmembrane region" description="Helical" evidence="1">
    <location>
        <begin position="459"/>
        <end position="481"/>
    </location>
</feature>
<gene>
    <name evidence="3" type="primary">mdtC_1</name>
    <name evidence="3" type="ORF">GmarT_18180</name>
</gene>
<accession>A0ABX5YJW9</accession>
<feature type="transmembrane region" description="Helical" evidence="1">
    <location>
        <begin position="12"/>
        <end position="30"/>
    </location>
</feature>
<keyword evidence="4" id="KW-1185">Reference proteome</keyword>
<keyword evidence="1" id="KW-0472">Membrane</keyword>
<dbReference type="SUPFAM" id="SSF82693">
    <property type="entry name" value="Multidrug efflux transporter AcrB pore domain, PN1, PN2, PC1 and PC2 subdomains"/>
    <property type="match status" value="3"/>
</dbReference>
<dbReference type="PANTHER" id="PTHR32063:SF0">
    <property type="entry name" value="SWARMING MOTILITY PROTEIN SWRC"/>
    <property type="match status" value="1"/>
</dbReference>
<dbReference type="Pfam" id="PF00873">
    <property type="entry name" value="ACR_tran"/>
    <property type="match status" value="1"/>
</dbReference>
<evidence type="ECO:0000259" key="2">
    <source>
        <dbReference type="PROSITE" id="PS50156"/>
    </source>
</evidence>
<feature type="transmembrane region" description="Helical" evidence="1">
    <location>
        <begin position="941"/>
        <end position="960"/>
    </location>
</feature>
<evidence type="ECO:0000256" key="1">
    <source>
        <dbReference type="SAM" id="Phobius"/>
    </source>
</evidence>
<keyword evidence="1" id="KW-1133">Transmembrane helix</keyword>
<dbReference type="SUPFAM" id="SSF82714">
    <property type="entry name" value="Multidrug efflux transporter AcrB TolC docking domain, DN and DC subdomains"/>
    <property type="match status" value="2"/>
</dbReference>
<keyword evidence="1" id="KW-0812">Transmembrane</keyword>
<organism evidence="3 4">
    <name type="scientific">Gimesia maris</name>
    <dbReference type="NCBI Taxonomy" id="122"/>
    <lineage>
        <taxon>Bacteria</taxon>
        <taxon>Pseudomonadati</taxon>
        <taxon>Planctomycetota</taxon>
        <taxon>Planctomycetia</taxon>
        <taxon>Planctomycetales</taxon>
        <taxon>Planctomycetaceae</taxon>
        <taxon>Gimesia</taxon>
    </lineage>
</organism>
<dbReference type="Gene3D" id="3.30.2090.10">
    <property type="entry name" value="Multidrug efflux transporter AcrB TolC docking domain, DN and DC subdomains"/>
    <property type="match status" value="2"/>
</dbReference>
<dbReference type="Gene3D" id="3.30.70.1430">
    <property type="entry name" value="Multidrug efflux transporter AcrB pore domain"/>
    <property type="match status" value="2"/>
</dbReference>
<feature type="transmembrane region" description="Helical" evidence="1">
    <location>
        <begin position="431"/>
        <end position="453"/>
    </location>
</feature>
<dbReference type="PANTHER" id="PTHR32063">
    <property type="match status" value="1"/>
</dbReference>
<name>A0ABX5YJW9_9PLAN</name>
<dbReference type="Gene3D" id="3.30.70.1440">
    <property type="entry name" value="Multidrug efflux transporter AcrB pore domain"/>
    <property type="match status" value="1"/>
</dbReference>
<dbReference type="InterPro" id="IPR000731">
    <property type="entry name" value="SSD"/>
</dbReference>
<dbReference type="Gene3D" id="3.30.70.1320">
    <property type="entry name" value="Multidrug efflux transporter AcrB pore domain like"/>
    <property type="match status" value="1"/>
</dbReference>